<dbReference type="CDD" id="cd04301">
    <property type="entry name" value="NAT_SF"/>
    <property type="match status" value="1"/>
</dbReference>
<dbReference type="OrthoDB" id="119498at2"/>
<sequence>MQIRLATERDIDQLIRMRYDFTLEYAPEINADYEIFYLECKTFLEKAITGARWFIWVAEVDEKVVSHIYIQLIDKVPRPGRITYPFGYVTNVYTLPLFRSKGIGSQIIKSVERWAKEGNLEFLIVWPSMEGVPFYERNGYANAAEAMELHL</sequence>
<dbReference type="RefSeq" id="WP_155698814.1">
    <property type="nucleotide sequence ID" value="NZ_CP034235.1"/>
</dbReference>
<dbReference type="PROSITE" id="PS51186">
    <property type="entry name" value="GNAT"/>
    <property type="match status" value="1"/>
</dbReference>
<gene>
    <name evidence="2" type="ORF">EHS13_02285</name>
</gene>
<name>A0A6B8REM8_9BACL</name>
<dbReference type="Pfam" id="PF00583">
    <property type="entry name" value="Acetyltransf_1"/>
    <property type="match status" value="1"/>
</dbReference>
<dbReference type="Proteomes" id="UP000426246">
    <property type="component" value="Chromosome"/>
</dbReference>
<dbReference type="KEGG" id="ppsc:EHS13_02285"/>
<keyword evidence="2" id="KW-0808">Transferase</keyword>
<organism evidence="2 3">
    <name type="scientific">Paenibacillus psychroresistens</name>
    <dbReference type="NCBI Taxonomy" id="1778678"/>
    <lineage>
        <taxon>Bacteria</taxon>
        <taxon>Bacillati</taxon>
        <taxon>Bacillota</taxon>
        <taxon>Bacilli</taxon>
        <taxon>Bacillales</taxon>
        <taxon>Paenibacillaceae</taxon>
        <taxon>Paenibacillus</taxon>
    </lineage>
</organism>
<protein>
    <submittedName>
        <fullName evidence="2">GNAT family N-acetyltransferase</fullName>
    </submittedName>
</protein>
<accession>A0A6B8REM8</accession>
<dbReference type="Gene3D" id="3.40.630.30">
    <property type="match status" value="1"/>
</dbReference>
<feature type="domain" description="N-acetyltransferase" evidence="1">
    <location>
        <begin position="1"/>
        <end position="151"/>
    </location>
</feature>
<evidence type="ECO:0000313" key="2">
    <source>
        <dbReference type="EMBL" id="QGQ93816.1"/>
    </source>
</evidence>
<evidence type="ECO:0000259" key="1">
    <source>
        <dbReference type="PROSITE" id="PS51186"/>
    </source>
</evidence>
<dbReference type="GO" id="GO:0016747">
    <property type="term" value="F:acyltransferase activity, transferring groups other than amino-acyl groups"/>
    <property type="evidence" value="ECO:0007669"/>
    <property type="project" value="InterPro"/>
</dbReference>
<reference evidence="3" key="1">
    <citation type="submission" date="2018-11" db="EMBL/GenBank/DDBJ databases">
        <title>Complete genome sequence of Paenibacillus sp. ML311-T8.</title>
        <authorList>
            <person name="Nam Y.-D."/>
            <person name="Kang J."/>
            <person name="Chung W.-H."/>
            <person name="Park Y.S."/>
        </authorList>
    </citation>
    <scope>NUCLEOTIDE SEQUENCE [LARGE SCALE GENOMIC DNA]</scope>
    <source>
        <strain evidence="3">ML311-T8</strain>
    </source>
</reference>
<keyword evidence="3" id="KW-1185">Reference proteome</keyword>
<proteinExistence type="predicted"/>
<dbReference type="InterPro" id="IPR016181">
    <property type="entry name" value="Acyl_CoA_acyltransferase"/>
</dbReference>
<evidence type="ECO:0000313" key="3">
    <source>
        <dbReference type="Proteomes" id="UP000426246"/>
    </source>
</evidence>
<dbReference type="EMBL" id="CP034235">
    <property type="protein sequence ID" value="QGQ93816.1"/>
    <property type="molecule type" value="Genomic_DNA"/>
</dbReference>
<dbReference type="InterPro" id="IPR000182">
    <property type="entry name" value="GNAT_dom"/>
</dbReference>
<dbReference type="AlphaFoldDB" id="A0A6B8REM8"/>
<dbReference type="SUPFAM" id="SSF55729">
    <property type="entry name" value="Acyl-CoA N-acyltransferases (Nat)"/>
    <property type="match status" value="1"/>
</dbReference>